<keyword evidence="2" id="KW-0547">Nucleotide-binding</keyword>
<dbReference type="PANTHER" id="PTHR42788">
    <property type="entry name" value="TAURINE IMPORT ATP-BINDING PROTEIN-RELATED"/>
    <property type="match status" value="1"/>
</dbReference>
<dbReference type="Proteomes" id="UP000677413">
    <property type="component" value="Unassembled WGS sequence"/>
</dbReference>
<dbReference type="SUPFAM" id="SSF52540">
    <property type="entry name" value="P-loop containing nucleoside triphosphate hydrolases"/>
    <property type="match status" value="1"/>
</dbReference>
<dbReference type="InterPro" id="IPR003439">
    <property type="entry name" value="ABC_transporter-like_ATP-bd"/>
</dbReference>
<dbReference type="GO" id="GO:0005524">
    <property type="term" value="F:ATP binding"/>
    <property type="evidence" value="ECO:0007669"/>
    <property type="project" value="UniProtKB-KW"/>
</dbReference>
<name>A0A940Y2X1_9ACTN</name>
<dbReference type="Gene3D" id="3.40.50.300">
    <property type="entry name" value="P-loop containing nucleotide triphosphate hydrolases"/>
    <property type="match status" value="1"/>
</dbReference>
<sequence>MPPMPDSARTDGPATVELSGVSRTFGHGAAAHRVIAGIDLTLTAGEIVAVLGPSGSGKSTLLRLVAGLDTPTAGTVLVDGEPVRDMDRRAAVVFQDARLMAWRSLASNVAFGLPAGTPRAERRTEVARWLDVVGLSGFGQHRPSQVSGGMAQRAALARALVRRPSVLLLDEPFAALDALTRLRMQDLLDEVRAAAPTTVLLVTHDADEALQLADRIVLLSAGPAASITATIDVPAPRPRERGDLQLAPLRADLLHRLGISHAPGTHASPTVPYKEPLG</sequence>
<dbReference type="PANTHER" id="PTHR42788:SF19">
    <property type="entry name" value="ALIPHATIC SULFONATES IMPORT ATP-BINDING PROTEIN SSUB 2"/>
    <property type="match status" value="1"/>
</dbReference>
<protein>
    <submittedName>
        <fullName evidence="5">ABC transporter ATP-binding protein</fullName>
    </submittedName>
</protein>
<dbReference type="AlphaFoldDB" id="A0A940Y2X1"/>
<proteinExistence type="predicted"/>
<accession>A0A940Y2X1</accession>
<evidence type="ECO:0000256" key="1">
    <source>
        <dbReference type="ARBA" id="ARBA00022448"/>
    </source>
</evidence>
<dbReference type="Pfam" id="PF00005">
    <property type="entry name" value="ABC_tran"/>
    <property type="match status" value="1"/>
</dbReference>
<evidence type="ECO:0000256" key="2">
    <source>
        <dbReference type="ARBA" id="ARBA00022741"/>
    </source>
</evidence>
<keyword evidence="1" id="KW-0813">Transport</keyword>
<evidence type="ECO:0000313" key="5">
    <source>
        <dbReference type="EMBL" id="MBQ0854558.1"/>
    </source>
</evidence>
<dbReference type="InterPro" id="IPR017871">
    <property type="entry name" value="ABC_transporter-like_CS"/>
</dbReference>
<dbReference type="InterPro" id="IPR027417">
    <property type="entry name" value="P-loop_NTPase"/>
</dbReference>
<dbReference type="GO" id="GO:0016887">
    <property type="term" value="F:ATP hydrolysis activity"/>
    <property type="evidence" value="ECO:0007669"/>
    <property type="project" value="InterPro"/>
</dbReference>
<comment type="caution">
    <text evidence="5">The sequence shown here is derived from an EMBL/GenBank/DDBJ whole genome shotgun (WGS) entry which is preliminary data.</text>
</comment>
<evidence type="ECO:0000256" key="3">
    <source>
        <dbReference type="ARBA" id="ARBA00022840"/>
    </source>
</evidence>
<dbReference type="EMBL" id="JAGPYQ010000002">
    <property type="protein sequence ID" value="MBQ0854558.1"/>
    <property type="molecule type" value="Genomic_DNA"/>
</dbReference>
<reference evidence="5 6" key="1">
    <citation type="submission" date="2021-04" db="EMBL/GenBank/DDBJ databases">
        <authorList>
            <person name="Tang X."/>
            <person name="Zhou X."/>
            <person name="Chen X."/>
            <person name="Cernava T."/>
            <person name="Zhang C."/>
        </authorList>
    </citation>
    <scope>NUCLEOTIDE SEQUENCE [LARGE SCALE GENOMIC DNA]</scope>
    <source>
        <strain evidence="5 6">BH-SS-21</strain>
    </source>
</reference>
<dbReference type="PROSITE" id="PS50893">
    <property type="entry name" value="ABC_TRANSPORTER_2"/>
    <property type="match status" value="1"/>
</dbReference>
<dbReference type="InterPro" id="IPR003593">
    <property type="entry name" value="AAA+_ATPase"/>
</dbReference>
<evidence type="ECO:0000313" key="6">
    <source>
        <dbReference type="Proteomes" id="UP000677413"/>
    </source>
</evidence>
<gene>
    <name evidence="5" type="ORF">J8N05_41085</name>
</gene>
<dbReference type="PROSITE" id="PS00211">
    <property type="entry name" value="ABC_TRANSPORTER_1"/>
    <property type="match status" value="1"/>
</dbReference>
<keyword evidence="6" id="KW-1185">Reference proteome</keyword>
<dbReference type="InterPro" id="IPR050166">
    <property type="entry name" value="ABC_transporter_ATP-bind"/>
</dbReference>
<evidence type="ECO:0000259" key="4">
    <source>
        <dbReference type="PROSITE" id="PS50893"/>
    </source>
</evidence>
<feature type="domain" description="ABC transporter" evidence="4">
    <location>
        <begin position="16"/>
        <end position="246"/>
    </location>
</feature>
<keyword evidence="3 5" id="KW-0067">ATP-binding</keyword>
<organism evidence="5 6">
    <name type="scientific">Streptomyces liliiviolaceus</name>
    <dbReference type="NCBI Taxonomy" id="2823109"/>
    <lineage>
        <taxon>Bacteria</taxon>
        <taxon>Bacillati</taxon>
        <taxon>Actinomycetota</taxon>
        <taxon>Actinomycetes</taxon>
        <taxon>Kitasatosporales</taxon>
        <taxon>Streptomycetaceae</taxon>
        <taxon>Streptomyces</taxon>
    </lineage>
</organism>
<dbReference type="SMART" id="SM00382">
    <property type="entry name" value="AAA"/>
    <property type="match status" value="1"/>
</dbReference>